<evidence type="ECO:0000256" key="1">
    <source>
        <dbReference type="SAM" id="MobiDB-lite"/>
    </source>
</evidence>
<proteinExistence type="predicted"/>
<feature type="compositionally biased region" description="Gly residues" evidence="1">
    <location>
        <begin position="57"/>
        <end position="67"/>
    </location>
</feature>
<feature type="region of interest" description="Disordered" evidence="1">
    <location>
        <begin position="85"/>
        <end position="114"/>
    </location>
</feature>
<evidence type="ECO:0000313" key="3">
    <source>
        <dbReference type="Proteomes" id="UP000626109"/>
    </source>
</evidence>
<evidence type="ECO:0000313" key="2">
    <source>
        <dbReference type="EMBL" id="CAE8685461.1"/>
    </source>
</evidence>
<sequence>MAFNLSGTGPTGLGPPGSGPTGFGPTGFGPTGSGPTGGMHNSTQGGTQGGTQLVTGGTQGGMEGGTQGATQSGIQYNMDAGDVFQQNSDLFGDGTDSDLRSQELNTGESSGSSKRFAAPAFKFPEGGIQMIQDRSSGNTNPRVTQQSAGDVPIDYVPPLVRCSERFVAAQFNTQTALERTASAMNITPQDMMNMPSVEQVLNIVQSHHENVTRAEMNDMAIRIDTHMMVIDRAVMATRNELQFVAQEVRVSQLELSRRQCVVGGFPTDMAPTMRNCLILHRVMARSEKLKWHLWNTSGRTKDAWATPSLLQALLATEPVTISTGYNRWGPISILTWTSFEARRAFCDEFATIRVSNTPFEKDEPFRGMEEKQLATVKLRITPSSPQNTGGLLSQQAVGAFFRQLILNGSKRFLYRTRALRLISHCDLIVSRYTKAILSARVRL</sequence>
<organism evidence="2 3">
    <name type="scientific">Polarella glacialis</name>
    <name type="common">Dinoflagellate</name>
    <dbReference type="NCBI Taxonomy" id="89957"/>
    <lineage>
        <taxon>Eukaryota</taxon>
        <taxon>Sar</taxon>
        <taxon>Alveolata</taxon>
        <taxon>Dinophyceae</taxon>
        <taxon>Suessiales</taxon>
        <taxon>Suessiaceae</taxon>
        <taxon>Polarella</taxon>
    </lineage>
</organism>
<accession>A0A813JWW0</accession>
<feature type="region of interest" description="Disordered" evidence="1">
    <location>
        <begin position="1"/>
        <end position="73"/>
    </location>
</feature>
<feature type="compositionally biased region" description="Gly residues" evidence="1">
    <location>
        <begin position="9"/>
        <end position="37"/>
    </location>
</feature>
<dbReference type="Proteomes" id="UP000626109">
    <property type="component" value="Unassembled WGS sequence"/>
</dbReference>
<reference evidence="2" key="1">
    <citation type="submission" date="2021-02" db="EMBL/GenBank/DDBJ databases">
        <authorList>
            <person name="Dougan E. K."/>
            <person name="Rhodes N."/>
            <person name="Thang M."/>
            <person name="Chan C."/>
        </authorList>
    </citation>
    <scope>NUCLEOTIDE SEQUENCE</scope>
</reference>
<feature type="compositionally biased region" description="Polar residues" evidence="1">
    <location>
        <begin position="102"/>
        <end position="113"/>
    </location>
</feature>
<dbReference type="AlphaFoldDB" id="A0A813JWW0"/>
<dbReference type="EMBL" id="CAJNNW010026449">
    <property type="protein sequence ID" value="CAE8685461.1"/>
    <property type="molecule type" value="Genomic_DNA"/>
</dbReference>
<name>A0A813JWW0_POLGL</name>
<protein>
    <submittedName>
        <fullName evidence="2">Uncharacterized protein</fullName>
    </submittedName>
</protein>
<comment type="caution">
    <text evidence="2">The sequence shown here is derived from an EMBL/GenBank/DDBJ whole genome shotgun (WGS) entry which is preliminary data.</text>
</comment>
<gene>
    <name evidence="2" type="ORF">PGLA2088_LOCUS24475</name>
</gene>